<feature type="region of interest" description="Disordered" evidence="1">
    <location>
        <begin position="50"/>
        <end position="76"/>
    </location>
</feature>
<dbReference type="Proteomes" id="UP000000305">
    <property type="component" value="Unassembled WGS sequence"/>
</dbReference>
<evidence type="ECO:0000313" key="2">
    <source>
        <dbReference type="EMBL" id="EFX68304.1"/>
    </source>
</evidence>
<evidence type="ECO:0000313" key="3">
    <source>
        <dbReference type="Proteomes" id="UP000000305"/>
    </source>
</evidence>
<evidence type="ECO:0000256" key="1">
    <source>
        <dbReference type="SAM" id="MobiDB-lite"/>
    </source>
</evidence>
<sequence>MHFYEYRPASWPPEKSLYLKANENERTNFLFPDSRVPIAMPLSFLSMERVSTEEENNREEPHTCGQPVNHQHGADRDVGCPTTEKRRCAVQTLWVVGVDSVRFGLFLVHQSEEQEFGFFDYRVAFWLLVAINLGRHPN</sequence>
<gene>
    <name evidence="2" type="ORF">DAPPUDRAFT_260332</name>
</gene>
<dbReference type="KEGG" id="dpx:DAPPUDRAFT_260332"/>
<organism evidence="2 3">
    <name type="scientific">Daphnia pulex</name>
    <name type="common">Water flea</name>
    <dbReference type="NCBI Taxonomy" id="6669"/>
    <lineage>
        <taxon>Eukaryota</taxon>
        <taxon>Metazoa</taxon>
        <taxon>Ecdysozoa</taxon>
        <taxon>Arthropoda</taxon>
        <taxon>Crustacea</taxon>
        <taxon>Branchiopoda</taxon>
        <taxon>Diplostraca</taxon>
        <taxon>Cladocera</taxon>
        <taxon>Anomopoda</taxon>
        <taxon>Daphniidae</taxon>
        <taxon>Daphnia</taxon>
    </lineage>
</organism>
<reference evidence="2 3" key="1">
    <citation type="journal article" date="2011" name="Science">
        <title>The ecoresponsive genome of Daphnia pulex.</title>
        <authorList>
            <person name="Colbourne J.K."/>
            <person name="Pfrender M.E."/>
            <person name="Gilbert D."/>
            <person name="Thomas W.K."/>
            <person name="Tucker A."/>
            <person name="Oakley T.H."/>
            <person name="Tokishita S."/>
            <person name="Aerts A."/>
            <person name="Arnold G.J."/>
            <person name="Basu M.K."/>
            <person name="Bauer D.J."/>
            <person name="Caceres C.E."/>
            <person name="Carmel L."/>
            <person name="Casola C."/>
            <person name="Choi J.H."/>
            <person name="Detter J.C."/>
            <person name="Dong Q."/>
            <person name="Dusheyko S."/>
            <person name="Eads B.D."/>
            <person name="Frohlich T."/>
            <person name="Geiler-Samerotte K.A."/>
            <person name="Gerlach D."/>
            <person name="Hatcher P."/>
            <person name="Jogdeo S."/>
            <person name="Krijgsveld J."/>
            <person name="Kriventseva E.V."/>
            <person name="Kultz D."/>
            <person name="Laforsch C."/>
            <person name="Lindquist E."/>
            <person name="Lopez J."/>
            <person name="Manak J.R."/>
            <person name="Muller J."/>
            <person name="Pangilinan J."/>
            <person name="Patwardhan R.P."/>
            <person name="Pitluck S."/>
            <person name="Pritham E.J."/>
            <person name="Rechtsteiner A."/>
            <person name="Rho M."/>
            <person name="Rogozin I.B."/>
            <person name="Sakarya O."/>
            <person name="Salamov A."/>
            <person name="Schaack S."/>
            <person name="Shapiro H."/>
            <person name="Shiga Y."/>
            <person name="Skalitzky C."/>
            <person name="Smith Z."/>
            <person name="Souvorov A."/>
            <person name="Sung W."/>
            <person name="Tang Z."/>
            <person name="Tsuchiya D."/>
            <person name="Tu H."/>
            <person name="Vos H."/>
            <person name="Wang M."/>
            <person name="Wolf Y.I."/>
            <person name="Yamagata H."/>
            <person name="Yamada T."/>
            <person name="Ye Y."/>
            <person name="Shaw J.R."/>
            <person name="Andrews J."/>
            <person name="Crease T.J."/>
            <person name="Tang H."/>
            <person name="Lucas S.M."/>
            <person name="Robertson H.M."/>
            <person name="Bork P."/>
            <person name="Koonin E.V."/>
            <person name="Zdobnov E.M."/>
            <person name="Grigoriev I.V."/>
            <person name="Lynch M."/>
            <person name="Boore J.L."/>
        </authorList>
    </citation>
    <scope>NUCLEOTIDE SEQUENCE [LARGE SCALE GENOMIC DNA]</scope>
</reference>
<proteinExistence type="predicted"/>
<dbReference type="AlphaFoldDB" id="E9HIZ0"/>
<dbReference type="HOGENOM" id="CLU_1857277_0_0_1"/>
<name>E9HIZ0_DAPPU</name>
<dbReference type="EMBL" id="GL732658">
    <property type="protein sequence ID" value="EFX68304.1"/>
    <property type="molecule type" value="Genomic_DNA"/>
</dbReference>
<protein>
    <submittedName>
        <fullName evidence="2">Uncharacterized protein</fullName>
    </submittedName>
</protein>
<keyword evidence="3" id="KW-1185">Reference proteome</keyword>
<dbReference type="InParanoid" id="E9HIZ0"/>
<accession>E9HIZ0</accession>